<dbReference type="Proteomes" id="UP000675781">
    <property type="component" value="Unassembled WGS sequence"/>
</dbReference>
<sequence>MLLTVNAMEHTLEAETVVAALSTVRPEAIHTHWVEVEGVRYPVKQALEAVLGVDRAGFTSHAARRQFRRLGFATSGNGSSDAAIRQARPDRTSPATPAQAAEAFAALVTFLREKSLTTRVADLEHRLVGAEPEQASKLGRGEGLTEQLLHAALTVRRDVGRVSDVIHAAVIVLALPAILEPGETIANRPSLGPGNDKTRPFDLETDRRVAEFKVALWSGGDMMRKRGVVADLVHLSLDDSGRRPELWVAGEAPLHFLRTSRSTVEELLSRAPRRLRERYTERFGTQEIPLRTFVREQAAHVHLRDLAKVFPEIG</sequence>
<proteinExistence type="predicted"/>
<evidence type="ECO:0000313" key="2">
    <source>
        <dbReference type="EMBL" id="MBR7832945.1"/>
    </source>
</evidence>
<protein>
    <recommendedName>
        <fullName evidence="4">PE-PGRS family protein</fullName>
    </recommendedName>
</protein>
<evidence type="ECO:0008006" key="4">
    <source>
        <dbReference type="Google" id="ProtNLM"/>
    </source>
</evidence>
<dbReference type="EMBL" id="JAGSOG010000019">
    <property type="protein sequence ID" value="MBR7832945.1"/>
    <property type="molecule type" value="Genomic_DNA"/>
</dbReference>
<dbReference type="AlphaFoldDB" id="A0A941EL75"/>
<evidence type="ECO:0000256" key="1">
    <source>
        <dbReference type="SAM" id="MobiDB-lite"/>
    </source>
</evidence>
<feature type="region of interest" description="Disordered" evidence="1">
    <location>
        <begin position="75"/>
        <end position="98"/>
    </location>
</feature>
<keyword evidence="3" id="KW-1185">Reference proteome</keyword>
<name>A0A941EL75_9ACTN</name>
<evidence type="ECO:0000313" key="3">
    <source>
        <dbReference type="Proteomes" id="UP000675781"/>
    </source>
</evidence>
<accession>A0A941EL75</accession>
<gene>
    <name evidence="2" type="ORF">KDL01_06710</name>
</gene>
<organism evidence="2 3">
    <name type="scientific">Actinospica durhamensis</name>
    <dbReference type="NCBI Taxonomy" id="1508375"/>
    <lineage>
        <taxon>Bacteria</taxon>
        <taxon>Bacillati</taxon>
        <taxon>Actinomycetota</taxon>
        <taxon>Actinomycetes</taxon>
        <taxon>Catenulisporales</taxon>
        <taxon>Actinospicaceae</taxon>
        <taxon>Actinospica</taxon>
    </lineage>
</organism>
<reference evidence="2" key="1">
    <citation type="submission" date="2021-04" db="EMBL/GenBank/DDBJ databases">
        <title>Genome based classification of Actinospica acidithermotolerans sp. nov., an actinobacterium isolated from an Indonesian hot spring.</title>
        <authorList>
            <person name="Kusuma A.B."/>
            <person name="Putra K.E."/>
            <person name="Nafisah S."/>
            <person name="Loh J."/>
            <person name="Nouioui I."/>
            <person name="Goodfellow M."/>
        </authorList>
    </citation>
    <scope>NUCLEOTIDE SEQUENCE</scope>
    <source>
        <strain evidence="2">CSCA 57</strain>
    </source>
</reference>
<dbReference type="RefSeq" id="WP_212527469.1">
    <property type="nucleotide sequence ID" value="NZ_JAGSOG010000019.1"/>
</dbReference>
<comment type="caution">
    <text evidence="2">The sequence shown here is derived from an EMBL/GenBank/DDBJ whole genome shotgun (WGS) entry which is preliminary data.</text>
</comment>